<accession>H3AY21</accession>
<dbReference type="eggNOG" id="ENOG502S14E">
    <property type="taxonomic scope" value="Eukaryota"/>
</dbReference>
<dbReference type="HOGENOM" id="CLU_067936_0_0_1"/>
<reference evidence="3" key="1">
    <citation type="submission" date="2011-08" db="EMBL/GenBank/DDBJ databases">
        <title>The draft genome of Latimeria chalumnae.</title>
        <authorList>
            <person name="Di Palma F."/>
            <person name="Alfoldi J."/>
            <person name="Johnson J."/>
            <person name="Berlin A."/>
            <person name="Gnerre S."/>
            <person name="Jaffe D."/>
            <person name="MacCallum I."/>
            <person name="Young S."/>
            <person name="Walker B.J."/>
            <person name="Lander E."/>
            <person name="Lindblad-Toh K."/>
        </authorList>
    </citation>
    <scope>NUCLEOTIDE SEQUENCE [LARGE SCALE GENOMIC DNA]</scope>
    <source>
        <strain evidence="3">Wild caught</strain>
    </source>
</reference>
<dbReference type="OMA" id="KVCSYKK"/>
<evidence type="ECO:0000313" key="2">
    <source>
        <dbReference type="Ensembl" id="ENSLACP00000014542.1"/>
    </source>
</evidence>
<dbReference type="STRING" id="7897.ENSLACP00000014542"/>
<dbReference type="AlphaFoldDB" id="H3AY21"/>
<name>H3AY21_LATCH</name>
<dbReference type="EMBL" id="AFYH01107272">
    <property type="status" value="NOT_ANNOTATED_CDS"/>
    <property type="molecule type" value="Genomic_DNA"/>
</dbReference>
<dbReference type="PANTHER" id="PTHR28584">
    <property type="entry name" value="FAMILY WITH SEQUENCE SIMILARITY 228 MEMBER A"/>
    <property type="match status" value="1"/>
</dbReference>
<proteinExistence type="inferred from homology"/>
<sequence>RNKTSGPWLSRKSFSHLQGKADVESRESNACVQSILEREHKFMKEVDRYLMHREMLELRKKEILYKKWAVHVSDPVQDKLEEQIDSQSSEEIEERRRIVLSQYLEYCNKKTHVFLEDYDPQEYNPFYMYKYKPHYYKVATPALKDPLLQQGRARTQEERIILRCQTGRAHSSKEVNDMHKPLLPLSRDSLSCIDWLKIPLGYIESDVWRNRR</sequence>
<dbReference type="PANTHER" id="PTHR28584:SF1">
    <property type="entry name" value="PROTEIN FAM228B"/>
    <property type="match status" value="1"/>
</dbReference>
<reference evidence="2" key="2">
    <citation type="submission" date="2025-08" db="UniProtKB">
        <authorList>
            <consortium name="Ensembl"/>
        </authorList>
    </citation>
    <scope>IDENTIFICATION</scope>
</reference>
<reference evidence="2" key="3">
    <citation type="submission" date="2025-09" db="UniProtKB">
        <authorList>
            <consortium name="Ensembl"/>
        </authorList>
    </citation>
    <scope>IDENTIFICATION</scope>
</reference>
<dbReference type="Proteomes" id="UP000008672">
    <property type="component" value="Unassembled WGS sequence"/>
</dbReference>
<dbReference type="InParanoid" id="H3AY21"/>
<comment type="similarity">
    <text evidence="1">Belongs to the FAM228 family.</text>
</comment>
<protein>
    <submittedName>
        <fullName evidence="2">Family with sequence similarity 228 member A</fullName>
    </submittedName>
</protein>
<evidence type="ECO:0000313" key="3">
    <source>
        <dbReference type="Proteomes" id="UP000008672"/>
    </source>
</evidence>
<dbReference type="Ensembl" id="ENSLACT00000014642.1">
    <property type="protein sequence ID" value="ENSLACP00000014542.1"/>
    <property type="gene ID" value="ENSLACG00000012798.1"/>
</dbReference>
<dbReference type="InterPro" id="IPR040046">
    <property type="entry name" value="FAM228"/>
</dbReference>
<evidence type="ECO:0000256" key="1">
    <source>
        <dbReference type="ARBA" id="ARBA00007753"/>
    </source>
</evidence>
<dbReference type="GeneTree" id="ENSGT00530000064185"/>
<dbReference type="FunCoup" id="H3AY21">
    <property type="interactions" value="123"/>
</dbReference>
<keyword evidence="3" id="KW-1185">Reference proteome</keyword>
<organism evidence="2 3">
    <name type="scientific">Latimeria chalumnae</name>
    <name type="common">Coelacanth</name>
    <dbReference type="NCBI Taxonomy" id="7897"/>
    <lineage>
        <taxon>Eukaryota</taxon>
        <taxon>Metazoa</taxon>
        <taxon>Chordata</taxon>
        <taxon>Craniata</taxon>
        <taxon>Vertebrata</taxon>
        <taxon>Euteleostomi</taxon>
        <taxon>Coelacanthiformes</taxon>
        <taxon>Coelacanthidae</taxon>
        <taxon>Latimeria</taxon>
    </lineage>
</organism>